<evidence type="ECO:0000256" key="2">
    <source>
        <dbReference type="ARBA" id="ARBA00022801"/>
    </source>
</evidence>
<feature type="domain" description="Carboxylesterase type B" evidence="4">
    <location>
        <begin position="30"/>
        <end position="504"/>
    </location>
</feature>
<dbReference type="Pfam" id="PF00135">
    <property type="entry name" value="COesterase"/>
    <property type="match status" value="1"/>
</dbReference>
<comment type="similarity">
    <text evidence="1 3">Belongs to the type-B carboxylesterase/lipase family.</text>
</comment>
<dbReference type="Gene3D" id="3.40.50.1820">
    <property type="entry name" value="alpha/beta hydrolase"/>
    <property type="match status" value="1"/>
</dbReference>
<evidence type="ECO:0000256" key="3">
    <source>
        <dbReference type="RuleBase" id="RU361235"/>
    </source>
</evidence>
<name>G6EZJ9_9PROT</name>
<comment type="caution">
    <text evidence="5">The sequence shown here is derived from an EMBL/GenBank/DDBJ whole genome shotgun (WGS) entry which is preliminary data.</text>
</comment>
<dbReference type="SUPFAM" id="SSF53474">
    <property type="entry name" value="alpha/beta-Hydrolases"/>
    <property type="match status" value="1"/>
</dbReference>
<dbReference type="EMBL" id="AGFR01000003">
    <property type="protein sequence ID" value="EHD14937.1"/>
    <property type="molecule type" value="Genomic_DNA"/>
</dbReference>
<protein>
    <recommendedName>
        <fullName evidence="3">Carboxylic ester hydrolase</fullName>
        <ecNumber evidence="3">3.1.1.-</ecNumber>
    </recommendedName>
</protein>
<dbReference type="GO" id="GO:0016787">
    <property type="term" value="F:hydrolase activity"/>
    <property type="evidence" value="ECO:0007669"/>
    <property type="project" value="UniProtKB-KW"/>
</dbReference>
<dbReference type="PANTHER" id="PTHR11559">
    <property type="entry name" value="CARBOXYLESTERASE"/>
    <property type="match status" value="1"/>
</dbReference>
<evidence type="ECO:0000256" key="1">
    <source>
        <dbReference type="ARBA" id="ARBA00005964"/>
    </source>
</evidence>
<evidence type="ECO:0000259" key="4">
    <source>
        <dbReference type="Pfam" id="PF00135"/>
    </source>
</evidence>
<evidence type="ECO:0000313" key="6">
    <source>
        <dbReference type="Proteomes" id="UP000005939"/>
    </source>
</evidence>
<keyword evidence="2 3" id="KW-0378">Hydrolase</keyword>
<dbReference type="AlphaFoldDB" id="G6EZJ9"/>
<accession>G6EZJ9</accession>
<evidence type="ECO:0000313" key="5">
    <source>
        <dbReference type="EMBL" id="EHD14937.1"/>
    </source>
</evidence>
<dbReference type="ESTHER" id="9prot-g6ezj9">
    <property type="family name" value="Carb_B_Bacteria"/>
</dbReference>
<organism evidence="5 6">
    <name type="scientific">Commensalibacter intestini A911</name>
    <dbReference type="NCBI Taxonomy" id="1088868"/>
    <lineage>
        <taxon>Bacteria</taxon>
        <taxon>Pseudomonadati</taxon>
        <taxon>Pseudomonadota</taxon>
        <taxon>Alphaproteobacteria</taxon>
        <taxon>Acetobacterales</taxon>
        <taxon>Acetobacteraceae</taxon>
    </lineage>
</organism>
<dbReference type="InterPro" id="IPR019826">
    <property type="entry name" value="Carboxylesterase_B_AS"/>
</dbReference>
<dbReference type="PROSITE" id="PS00941">
    <property type="entry name" value="CARBOXYLESTERASE_B_2"/>
    <property type="match status" value="1"/>
</dbReference>
<dbReference type="InterPro" id="IPR019819">
    <property type="entry name" value="Carboxylesterase_B_CS"/>
</dbReference>
<dbReference type="eggNOG" id="COG2272">
    <property type="taxonomic scope" value="Bacteria"/>
</dbReference>
<proteinExistence type="inferred from homology"/>
<dbReference type="InterPro" id="IPR050309">
    <property type="entry name" value="Type-B_Carboxylest/Lipase"/>
</dbReference>
<dbReference type="Proteomes" id="UP000005939">
    <property type="component" value="Unassembled WGS sequence"/>
</dbReference>
<dbReference type="PROSITE" id="PS00122">
    <property type="entry name" value="CARBOXYLESTERASE_B_1"/>
    <property type="match status" value="1"/>
</dbReference>
<dbReference type="STRING" id="1088868.CIN_08690"/>
<dbReference type="InterPro" id="IPR002018">
    <property type="entry name" value="CarbesteraseB"/>
</dbReference>
<reference evidence="5 6" key="1">
    <citation type="submission" date="2011-10" db="EMBL/GenBank/DDBJ databases">
        <title>Genome Sequence of Commensalibacter intestini A911, isolated from Drosophila gut.</title>
        <authorList>
            <person name="Lee W.-J."/>
            <person name="Kim E.-K."/>
        </authorList>
    </citation>
    <scope>NUCLEOTIDE SEQUENCE [LARGE SCALE GENOMIC DNA]</scope>
    <source>
        <strain evidence="5 6">A911</strain>
    </source>
</reference>
<sequence>MSVSFANTDVAQPSDAPTVLLQNQGYAQGFFEDNLAVFKGIPYATPPINSYRWLPPQPVQEWKGIRKTTQFSAICSQKANIWDTDPTFKNTSEDCLYLNIWAPKGYFNHPEDQKLYPVMVWIHGGAFISGGASLNTYNPSAIAQQGVVVVSFNYRLGRFGFFAHPALDKESEEDQSDNYGLMDQIAALKWVQSNIASFGGDANNVTIFGESAGGASIISLMTIGEAKGLFDKAIIQSGTGHSKSFPPTPKDQAERIGSNFAKKYEITSNRYDALKQLRALSADEVIDDLNIQNLQPDLFAGLIIDQTLLTHSLEESFAKGSFYPVPLLIGDTDGDGLLLSKTTLSDLAKDLGTDVTAINHVYNPDGKKSENSVIHQVIADTQILQPTRLLAHQVAQKNTPVYRYRFSYIADTARPYSSFGAIHASEIPYVFDTLHTVYSSVSNQDEAMAKAMMMSWVNFAKNGNPSVDGFPQFLPINQNPQQLLHFAMDGIRFENDPFEKRLNFISSLFSKNHQTPKQDTLIKKDLPKYPTR</sequence>
<dbReference type="InterPro" id="IPR029058">
    <property type="entry name" value="AB_hydrolase_fold"/>
</dbReference>
<dbReference type="EC" id="3.1.1.-" evidence="3"/>
<gene>
    <name evidence="5" type="ORF">CIN_08690</name>
</gene>